<proteinExistence type="predicted"/>
<protein>
    <submittedName>
        <fullName evidence="1">Uncharacterized protein</fullName>
    </submittedName>
</protein>
<gene>
    <name evidence="1" type="ORF">BV22DRAFT_1159206</name>
</gene>
<evidence type="ECO:0000313" key="1">
    <source>
        <dbReference type="EMBL" id="KAH7925886.1"/>
    </source>
</evidence>
<accession>A0ACB8BK74</accession>
<reference evidence="1" key="1">
    <citation type="journal article" date="2021" name="New Phytol.">
        <title>Evolutionary innovations through gain and loss of genes in the ectomycorrhizal Boletales.</title>
        <authorList>
            <person name="Wu G."/>
            <person name="Miyauchi S."/>
            <person name="Morin E."/>
            <person name="Kuo A."/>
            <person name="Drula E."/>
            <person name="Varga T."/>
            <person name="Kohler A."/>
            <person name="Feng B."/>
            <person name="Cao Y."/>
            <person name="Lipzen A."/>
            <person name="Daum C."/>
            <person name="Hundley H."/>
            <person name="Pangilinan J."/>
            <person name="Johnson J."/>
            <person name="Barry K."/>
            <person name="LaButti K."/>
            <person name="Ng V."/>
            <person name="Ahrendt S."/>
            <person name="Min B."/>
            <person name="Choi I.G."/>
            <person name="Park H."/>
            <person name="Plett J.M."/>
            <person name="Magnuson J."/>
            <person name="Spatafora J.W."/>
            <person name="Nagy L.G."/>
            <person name="Henrissat B."/>
            <person name="Grigoriev I.V."/>
            <person name="Yang Z.L."/>
            <person name="Xu J."/>
            <person name="Martin F.M."/>
        </authorList>
    </citation>
    <scope>NUCLEOTIDE SEQUENCE</scope>
    <source>
        <strain evidence="1">KUC20120723A-06</strain>
    </source>
</reference>
<keyword evidence="2" id="KW-1185">Reference proteome</keyword>
<evidence type="ECO:0000313" key="2">
    <source>
        <dbReference type="Proteomes" id="UP000790709"/>
    </source>
</evidence>
<name>A0ACB8BK74_9AGAM</name>
<comment type="caution">
    <text evidence="1">The sequence shown here is derived from an EMBL/GenBank/DDBJ whole genome shotgun (WGS) entry which is preliminary data.</text>
</comment>
<organism evidence="1 2">
    <name type="scientific">Leucogyrophana mollusca</name>
    <dbReference type="NCBI Taxonomy" id="85980"/>
    <lineage>
        <taxon>Eukaryota</taxon>
        <taxon>Fungi</taxon>
        <taxon>Dikarya</taxon>
        <taxon>Basidiomycota</taxon>
        <taxon>Agaricomycotina</taxon>
        <taxon>Agaricomycetes</taxon>
        <taxon>Agaricomycetidae</taxon>
        <taxon>Boletales</taxon>
        <taxon>Boletales incertae sedis</taxon>
        <taxon>Leucogyrophana</taxon>
    </lineage>
</organism>
<dbReference type="EMBL" id="MU266393">
    <property type="protein sequence ID" value="KAH7925886.1"/>
    <property type="molecule type" value="Genomic_DNA"/>
</dbReference>
<dbReference type="Proteomes" id="UP000790709">
    <property type="component" value="Unassembled WGS sequence"/>
</dbReference>
<sequence>MTVPAQRSYFIPFATITRLGTPLLKSRRIISQSPKFGPHPLPSNRSNDRAKIYFIAWNQLLQRRPTPAFLIGLHKPLSYVKIFLSCLSLFAFKYHKPLLSTFLASSSSDKTELLTDRIDPKSDHVAFADDLSNCASPAIISPESDVDYSAHSARRMSSSTASAADTESSAPSHGEKRPLSPSGSPQPDRPRPSLSEDQNSWNFDSNNNHSDDKAAGEPGLDNTKVQLPSIFTTFEDPFRNELRRASLPSLTSETSHTRYRPSPYPTASARRSHAPVNQSNLTSYHFPSASDTQEEDRVSGRPRLTADTHLNYTYGESSPYPNTSLSSATPSSSQFSASNFTSPLTPDLRSQGGTYVESENWSGSPSGIARPSSTPEHSSPGASAKYDDSIRHSSYNTSLPQSQMYTSSARISGQQDRRLFPTSSGVKEDWTFPNPDFALPSNNNNSGSTNSSSYPSTSSPMSASQAPPPAAVSSPRSPQTVPSSTLVDRPTRKRGKLPKETTDYLKAWLHRHSDHPYPSEEEKKQLCHATGLSMSQVSNWMINARRRILAPAHRAASGPTTSAPYPPSTRTAPVPSMIDPVNRRASVPADSLQLYHPMSLQSIPPSHQSHSAAPGEYVGSTRHLLGIPPPTVRSSHQYSGNGAGGGSAGGLDFSQNRLGLSYVPGHGHHSSSGGQSTHFIPSGVPMSAPPSLSPNPFASHNLHGHHHQPSLYSSQHHHHSSLSPSFIPSPPQSAARLPVHSAESHNYYSDGHSSSNSGSAFSAAQ</sequence>